<evidence type="ECO:0000313" key="2">
    <source>
        <dbReference type="Proteomes" id="UP000001542"/>
    </source>
</evidence>
<sequence length="392" mass="44327">MSNIFDLLLSPDVEIAQSTAKLVSMMAYSNPQLFIDNFEQLRLVIMALCCSPYPSFSTVTILINGITNGIENNTELYNDYIMPLLTLSYDISQAFLKNPTPCTQFYPDMSSIVGLISSQIKHDNPLTLEMIIAIAEHSSIGYLPFISYDEIIIEKLEDVVKIICSAENVGEVLSKILKAIVSPNPKTAVIYNVIALSVMCELGNQPGIINATMEHSTIILSLIEKLPAHLSFLPSVLLLTTRSFPNEFTQIQETLKKELTGIIETLRNDRKQILNAPESRSEVKTNYTLHRTQVSILENQRLFSKKWNNTWLSLLEEPQILMWSPDKTNNKGGVAVYISEVTKLEVLQETVTEQNRKNIMKITVGKDVYTFSFSNYEDALQWNNIFKQLKSK</sequence>
<evidence type="ECO:0000313" key="1">
    <source>
        <dbReference type="EMBL" id="EAX91144.1"/>
    </source>
</evidence>
<dbReference type="SUPFAM" id="SSF50729">
    <property type="entry name" value="PH domain-like"/>
    <property type="match status" value="1"/>
</dbReference>
<dbReference type="InterPro" id="IPR016024">
    <property type="entry name" value="ARM-type_fold"/>
</dbReference>
<accession>A2FVC4</accession>
<reference evidence="1" key="2">
    <citation type="journal article" date="2007" name="Science">
        <title>Draft genome sequence of the sexually transmitted pathogen Trichomonas vaginalis.</title>
        <authorList>
            <person name="Carlton J.M."/>
            <person name="Hirt R.P."/>
            <person name="Silva J.C."/>
            <person name="Delcher A.L."/>
            <person name="Schatz M."/>
            <person name="Zhao Q."/>
            <person name="Wortman J.R."/>
            <person name="Bidwell S.L."/>
            <person name="Alsmark U.C.M."/>
            <person name="Besteiro S."/>
            <person name="Sicheritz-Ponten T."/>
            <person name="Noel C.J."/>
            <person name="Dacks J.B."/>
            <person name="Foster P.G."/>
            <person name="Simillion C."/>
            <person name="Van de Peer Y."/>
            <person name="Miranda-Saavedra D."/>
            <person name="Barton G.J."/>
            <person name="Westrop G.D."/>
            <person name="Mueller S."/>
            <person name="Dessi D."/>
            <person name="Fiori P.L."/>
            <person name="Ren Q."/>
            <person name="Paulsen I."/>
            <person name="Zhang H."/>
            <person name="Bastida-Corcuera F.D."/>
            <person name="Simoes-Barbosa A."/>
            <person name="Brown M.T."/>
            <person name="Hayes R.D."/>
            <person name="Mukherjee M."/>
            <person name="Okumura C.Y."/>
            <person name="Schneider R."/>
            <person name="Smith A.J."/>
            <person name="Vanacova S."/>
            <person name="Villalvazo M."/>
            <person name="Haas B.J."/>
            <person name="Pertea M."/>
            <person name="Feldblyum T.V."/>
            <person name="Utterback T.R."/>
            <person name="Shu C.L."/>
            <person name="Osoegawa K."/>
            <person name="de Jong P.J."/>
            <person name="Hrdy I."/>
            <person name="Horvathova L."/>
            <person name="Zubacova Z."/>
            <person name="Dolezal P."/>
            <person name="Malik S.B."/>
            <person name="Logsdon J.M. Jr."/>
            <person name="Henze K."/>
            <person name="Gupta A."/>
            <person name="Wang C.C."/>
            <person name="Dunne R.L."/>
            <person name="Upcroft J.A."/>
            <person name="Upcroft P."/>
            <person name="White O."/>
            <person name="Salzberg S.L."/>
            <person name="Tang P."/>
            <person name="Chiu C.-H."/>
            <person name="Lee Y.-S."/>
            <person name="Embley T.M."/>
            <person name="Coombs G.H."/>
            <person name="Mottram J.C."/>
            <person name="Tachezy J."/>
            <person name="Fraser-Liggett C.M."/>
            <person name="Johnson P.J."/>
        </authorList>
    </citation>
    <scope>NUCLEOTIDE SEQUENCE [LARGE SCALE GENOMIC DNA]</scope>
    <source>
        <strain evidence="1">G3</strain>
    </source>
</reference>
<dbReference type="EMBL" id="DS114055">
    <property type="protein sequence ID" value="EAX91144.1"/>
    <property type="molecule type" value="Genomic_DNA"/>
</dbReference>
<dbReference type="RefSeq" id="XP_001304074.1">
    <property type="nucleotide sequence ID" value="XM_001304073.1"/>
</dbReference>
<reference evidence="1" key="1">
    <citation type="submission" date="2006-10" db="EMBL/GenBank/DDBJ databases">
        <authorList>
            <person name="Amadeo P."/>
            <person name="Zhao Q."/>
            <person name="Wortman J."/>
            <person name="Fraser-Liggett C."/>
            <person name="Carlton J."/>
        </authorList>
    </citation>
    <scope>NUCLEOTIDE SEQUENCE</scope>
    <source>
        <strain evidence="1">G3</strain>
    </source>
</reference>
<dbReference type="InParanoid" id="A2FVC4"/>
<dbReference type="OrthoDB" id="10637202at2759"/>
<protein>
    <recommendedName>
        <fullName evidence="3">PH domain-containing protein</fullName>
    </recommendedName>
</protein>
<keyword evidence="2" id="KW-1185">Reference proteome</keyword>
<dbReference type="AlphaFoldDB" id="A2FVC4"/>
<dbReference type="VEuPathDB" id="TrichDB:TVAGG3_0903880"/>
<dbReference type="Proteomes" id="UP000001542">
    <property type="component" value="Unassembled WGS sequence"/>
</dbReference>
<dbReference type="VEuPathDB" id="TrichDB:TVAG_229130"/>
<organism evidence="1 2">
    <name type="scientific">Trichomonas vaginalis (strain ATCC PRA-98 / G3)</name>
    <dbReference type="NCBI Taxonomy" id="412133"/>
    <lineage>
        <taxon>Eukaryota</taxon>
        <taxon>Metamonada</taxon>
        <taxon>Parabasalia</taxon>
        <taxon>Trichomonadida</taxon>
        <taxon>Trichomonadidae</taxon>
        <taxon>Trichomonas</taxon>
    </lineage>
</organism>
<name>A2FVC4_TRIV3</name>
<evidence type="ECO:0008006" key="3">
    <source>
        <dbReference type="Google" id="ProtNLM"/>
    </source>
</evidence>
<proteinExistence type="predicted"/>
<dbReference type="KEGG" id="tva:4748839"/>
<gene>
    <name evidence="1" type="ORF">TVAG_229130</name>
</gene>
<dbReference type="SUPFAM" id="SSF48371">
    <property type="entry name" value="ARM repeat"/>
    <property type="match status" value="1"/>
</dbReference>